<reference evidence="1 2" key="1">
    <citation type="journal article" date="2009" name="Stand. Genomic Sci.">
        <title>Complete genome sequence of Anaerococcus prevotii type strain (PC1).</title>
        <authorList>
            <person name="Labutti K."/>
            <person name="Pukall R."/>
            <person name="Steenblock K."/>
            <person name="Glavina Del Rio T."/>
            <person name="Tice H."/>
            <person name="Copeland A."/>
            <person name="Cheng J.F."/>
            <person name="Lucas S."/>
            <person name="Chen F."/>
            <person name="Nolan M."/>
            <person name="Bruce D."/>
            <person name="Goodwin L."/>
            <person name="Pitluck S."/>
            <person name="Ivanova N."/>
            <person name="Mavromatis K."/>
            <person name="Ovchinnikova G."/>
            <person name="Pati A."/>
            <person name="Chen A."/>
            <person name="Palaniappan K."/>
            <person name="Land M."/>
            <person name="Hauser L."/>
            <person name="Chang Y.J."/>
            <person name="Jeffries C.D."/>
            <person name="Chain P."/>
            <person name="Saunders E."/>
            <person name="Brettin T."/>
            <person name="Detter J.C."/>
            <person name="Han C."/>
            <person name="Goker M."/>
            <person name="Bristow J."/>
            <person name="Eisen J.A."/>
            <person name="Markowitz V."/>
            <person name="Hugenholtz P."/>
            <person name="Kyrpides N.C."/>
            <person name="Klenk H.P."/>
            <person name="Lapidus A."/>
        </authorList>
    </citation>
    <scope>NUCLEOTIDE SEQUENCE [LARGE SCALE GENOMIC DNA]</scope>
    <source>
        <strain evidence="2">ATCC 9321 / DSM 20548 / JCM 6508 / NCTC 11806 / PC1</strain>
    </source>
</reference>
<dbReference type="KEGG" id="apr:Apre_0405"/>
<protein>
    <recommendedName>
        <fullName evidence="3">DUF3783 domain-containing protein</fullName>
    </recommendedName>
</protein>
<dbReference type="InterPro" id="IPR016621">
    <property type="entry name" value="UCP014543"/>
</dbReference>
<evidence type="ECO:0008006" key="3">
    <source>
        <dbReference type="Google" id="ProtNLM"/>
    </source>
</evidence>
<dbReference type="EMBL" id="CP001708">
    <property type="protein sequence ID" value="ACV28454.1"/>
    <property type="molecule type" value="Genomic_DNA"/>
</dbReference>
<dbReference type="RefSeq" id="WP_015777366.1">
    <property type="nucleotide sequence ID" value="NC_013171.1"/>
</dbReference>
<organism evidence="1 2">
    <name type="scientific">Anaerococcus prevotii (strain ATCC 9321 / DSM 20548 / JCM 6508 / NCTC 11806 / PC1)</name>
    <name type="common">Peptostreptococcus prevotii</name>
    <name type="synonym">Peptococcus prevotii</name>
    <dbReference type="NCBI Taxonomy" id="525919"/>
    <lineage>
        <taxon>Bacteria</taxon>
        <taxon>Bacillati</taxon>
        <taxon>Bacillota</taxon>
        <taxon>Tissierellia</taxon>
        <taxon>Tissierellales</taxon>
        <taxon>Peptoniphilaceae</taxon>
        <taxon>Anaerococcus</taxon>
    </lineage>
</organism>
<evidence type="ECO:0000313" key="1">
    <source>
        <dbReference type="EMBL" id="ACV28454.1"/>
    </source>
</evidence>
<gene>
    <name evidence="1" type="ordered locus">Apre_0405</name>
</gene>
<dbReference type="OrthoDB" id="2053609at2"/>
<evidence type="ECO:0000313" key="2">
    <source>
        <dbReference type="Proteomes" id="UP000002294"/>
    </source>
</evidence>
<sequence>MAEILFYNPIDMDKYDRFKKIAKENDIDIIEVGKDHLDYTIGHLLGIEGFSEEKKEVRDDDYDLDFDFTLFNGFENEELFDLLDTLRENNASVQHKAGITENNVKWTLRELLKENDREAKTMGLIYKINQLIEKSEILADKYGEDEKITKLIGEIGDYFNDSSIFEIETAKKYYLTLLDETLRVEKENE</sequence>
<keyword evidence="2" id="KW-1185">Reference proteome</keyword>
<proteinExistence type="predicted"/>
<dbReference type="Pfam" id="PF12646">
    <property type="entry name" value="DUF3783"/>
    <property type="match status" value="1"/>
</dbReference>
<accession>C7RG43</accession>
<dbReference type="HOGENOM" id="CLU_1381618_0_0_9"/>
<name>C7RG43_ANAPD</name>
<dbReference type="AlphaFoldDB" id="C7RG43"/>
<dbReference type="Proteomes" id="UP000002294">
    <property type="component" value="Chromosome"/>
</dbReference>